<evidence type="ECO:0000313" key="1">
    <source>
        <dbReference type="EMBL" id="URZ09927.1"/>
    </source>
</evidence>
<dbReference type="CDD" id="cd17332">
    <property type="entry name" value="MFS_MelB_like"/>
    <property type="match status" value="1"/>
</dbReference>
<dbReference type="PANTHER" id="PTHR11328">
    <property type="entry name" value="MAJOR FACILITATOR SUPERFAMILY DOMAIN-CONTAINING PROTEIN"/>
    <property type="match status" value="1"/>
</dbReference>
<dbReference type="RefSeq" id="WP_077833503.1">
    <property type="nucleotide sequence ID" value="NZ_JAHWDM010000042.1"/>
</dbReference>
<accession>A0A1S8MAM5</accession>
<dbReference type="GO" id="GO:0015293">
    <property type="term" value="F:symporter activity"/>
    <property type="evidence" value="ECO:0007669"/>
    <property type="project" value="InterPro"/>
</dbReference>
<proteinExistence type="predicted"/>
<protein>
    <submittedName>
        <fullName evidence="1">Isoprimeverose transporter</fullName>
    </submittedName>
</protein>
<evidence type="ECO:0000313" key="2">
    <source>
        <dbReference type="Proteomes" id="UP000190951"/>
    </source>
</evidence>
<sequence length="513" mass="55885">MKEKIKLRNILGYSSINFLGSGAQGLMSAWLLFFYSSVCGINSVKAASIFAIARLIDAVGNPVLGFISDGFGKTKLGRKFGRRKPFIAVGILGIAIIFPLLWVSGKSFVYYFAVNMIYEISYTLVFVPGTTLPAEMTQDAAEKAKLIGGKQYCGTIANTITGFLTGFIFGSFGKTSTKSFWYIGLSWGIITTIALLFFIFNVYERDPKTAVYEDEAGSLIEVFKKLGIDLVSCMRNKAFRLHSVMWFLGSVYKQLAQGVLTFFAVYVLSLTTVAVSNVNGVSSLVSCIALLAYIVLAYKIGAPKTFKLGIVIIFVSLLGYVYLVFTGHNSLTLTLFVIFSIVNIVGKAAVDYIPTYQMGFIADIDEAITLKRREGVYNGINGLFGKLATSIESMVLGIGLGAFGFISTSAKAKHMPHQPHSAIIGISVVTIVFPLVLLTITWIAASRFKLTKENHKLLVDEVERIKAGGSTSEATPEARTAVEALTGWEYDKCFGNNNVAYSNKQNISNSPSM</sequence>
<dbReference type="Pfam" id="PF13347">
    <property type="entry name" value="MFS_2"/>
    <property type="match status" value="1"/>
</dbReference>
<dbReference type="STRING" id="84029.CROST_23570"/>
<dbReference type="InterPro" id="IPR039672">
    <property type="entry name" value="MFS_2"/>
</dbReference>
<dbReference type="EMBL" id="CP096983">
    <property type="protein sequence ID" value="URZ09927.1"/>
    <property type="molecule type" value="Genomic_DNA"/>
</dbReference>
<name>A0A1S8MAM5_9CLOT</name>
<keyword evidence="2" id="KW-1185">Reference proteome</keyword>
<reference evidence="1 2" key="1">
    <citation type="submission" date="2022-04" db="EMBL/GenBank/DDBJ databases">
        <title>Genome sequence of C. roseum typestrain.</title>
        <authorList>
            <person name="Poehlein A."/>
            <person name="Schoch T."/>
            <person name="Duerre P."/>
            <person name="Daniel R."/>
        </authorList>
    </citation>
    <scope>NUCLEOTIDE SEQUENCE [LARGE SCALE GENOMIC DNA]</scope>
    <source>
        <strain evidence="1 2">DSM 7320</strain>
    </source>
</reference>
<dbReference type="AlphaFoldDB" id="A0A1S8MAM5"/>
<dbReference type="GO" id="GO:0005886">
    <property type="term" value="C:plasma membrane"/>
    <property type="evidence" value="ECO:0007669"/>
    <property type="project" value="TreeGrafter"/>
</dbReference>
<dbReference type="KEGG" id="crw:CROST_006350"/>
<gene>
    <name evidence="1" type="primary">xylP_1</name>
    <name evidence="1" type="ORF">CROST_006350</name>
</gene>
<dbReference type="GO" id="GO:0008643">
    <property type="term" value="P:carbohydrate transport"/>
    <property type="evidence" value="ECO:0007669"/>
    <property type="project" value="InterPro"/>
</dbReference>
<dbReference type="SUPFAM" id="SSF103473">
    <property type="entry name" value="MFS general substrate transporter"/>
    <property type="match status" value="1"/>
</dbReference>
<dbReference type="Gene3D" id="1.20.1250.20">
    <property type="entry name" value="MFS general substrate transporter like domains"/>
    <property type="match status" value="1"/>
</dbReference>
<dbReference type="InterPro" id="IPR036259">
    <property type="entry name" value="MFS_trans_sf"/>
</dbReference>
<organism evidence="1 2">
    <name type="scientific">Clostridium felsineum</name>
    <dbReference type="NCBI Taxonomy" id="36839"/>
    <lineage>
        <taxon>Bacteria</taxon>
        <taxon>Bacillati</taxon>
        <taxon>Bacillota</taxon>
        <taxon>Clostridia</taxon>
        <taxon>Eubacteriales</taxon>
        <taxon>Clostridiaceae</taxon>
        <taxon>Clostridium</taxon>
    </lineage>
</organism>
<dbReference type="Proteomes" id="UP000190951">
    <property type="component" value="Chromosome"/>
</dbReference>
<dbReference type="PANTHER" id="PTHR11328:SF24">
    <property type="entry name" value="MAJOR FACILITATOR SUPERFAMILY (MFS) PROFILE DOMAIN-CONTAINING PROTEIN"/>
    <property type="match status" value="1"/>
</dbReference>